<feature type="compositionally biased region" description="Low complexity" evidence="1">
    <location>
        <begin position="39"/>
        <end position="50"/>
    </location>
</feature>
<gene>
    <name evidence="2" type="ORF">BCR35DRAFT_3615</name>
</gene>
<feature type="compositionally biased region" description="Pro residues" evidence="1">
    <location>
        <begin position="87"/>
        <end position="97"/>
    </location>
</feature>
<dbReference type="InParanoid" id="A0A1Y2G3N2"/>
<name>A0A1Y2G3N2_9BASI</name>
<proteinExistence type="predicted"/>
<feature type="compositionally biased region" description="Low complexity" evidence="1">
    <location>
        <begin position="137"/>
        <end position="158"/>
    </location>
</feature>
<dbReference type="Proteomes" id="UP000193467">
    <property type="component" value="Unassembled WGS sequence"/>
</dbReference>
<keyword evidence="3" id="KW-1185">Reference proteome</keyword>
<evidence type="ECO:0000313" key="2">
    <source>
        <dbReference type="EMBL" id="ORY92556.1"/>
    </source>
</evidence>
<feature type="compositionally biased region" description="Basic and acidic residues" evidence="1">
    <location>
        <begin position="233"/>
        <end position="266"/>
    </location>
</feature>
<dbReference type="EMBL" id="MCGR01000001">
    <property type="protein sequence ID" value="ORY92556.1"/>
    <property type="molecule type" value="Genomic_DNA"/>
</dbReference>
<feature type="compositionally biased region" description="Pro residues" evidence="1">
    <location>
        <begin position="106"/>
        <end position="115"/>
    </location>
</feature>
<evidence type="ECO:0000256" key="1">
    <source>
        <dbReference type="SAM" id="MobiDB-lite"/>
    </source>
</evidence>
<organism evidence="2 3">
    <name type="scientific">Leucosporidium creatinivorum</name>
    <dbReference type="NCBI Taxonomy" id="106004"/>
    <lineage>
        <taxon>Eukaryota</taxon>
        <taxon>Fungi</taxon>
        <taxon>Dikarya</taxon>
        <taxon>Basidiomycota</taxon>
        <taxon>Pucciniomycotina</taxon>
        <taxon>Microbotryomycetes</taxon>
        <taxon>Leucosporidiales</taxon>
        <taxon>Leucosporidium</taxon>
    </lineage>
</organism>
<dbReference type="AlphaFoldDB" id="A0A1Y2G3N2"/>
<feature type="compositionally biased region" description="Low complexity" evidence="1">
    <location>
        <begin position="292"/>
        <end position="310"/>
    </location>
</feature>
<feature type="compositionally biased region" description="Low complexity" evidence="1">
    <location>
        <begin position="215"/>
        <end position="226"/>
    </location>
</feature>
<sequence>MAAYHPLSLCLLLSPHQSETRQGMDYSWEGSIISLSDSCTSSASATSPLSTRPCSPSPTTLQLILDNATSISHSSASHPHPVAHHPSPNPSPFPSPTAPTSTPHSPTAPSPPSPPSRARDSPSPHPYRRQRTRTSTAGSSASDAGSSASHHSSSGAGSSEEEGEGEGEGEAHASDLRMPSMRIRRAGRDTSRDVGAVRGRSLGEGVGVKGIKAESPGGRPTPSTTTILLVGKTRNERQVLARLLSSRDLHPSEEREHSTDDGHPSADAEPDDEPGFDYMSASFLSTTSAGASLSDRSTRSSSSSHRLSSRGAITEPPASAQGGDEAEHEVFSLLPSSSEATGLTFLQPSHITDLPPTSLLPSQPLSTSTATTELLTALRTPLEQLEVKLNPSYPTSRGLGDLVGQVFASSNNSVDACFMLMSSRTPSPSPLSTPH</sequence>
<accession>A0A1Y2G3N2</accession>
<protein>
    <submittedName>
        <fullName evidence="2">Uncharacterized protein</fullName>
    </submittedName>
</protein>
<feature type="region of interest" description="Disordered" evidence="1">
    <location>
        <begin position="39"/>
        <end position="328"/>
    </location>
</feature>
<feature type="compositionally biased region" description="Acidic residues" evidence="1">
    <location>
        <begin position="159"/>
        <end position="168"/>
    </location>
</feature>
<feature type="compositionally biased region" description="Low complexity" evidence="1">
    <location>
        <begin position="72"/>
        <end position="86"/>
    </location>
</feature>
<comment type="caution">
    <text evidence="2">The sequence shown here is derived from an EMBL/GenBank/DDBJ whole genome shotgun (WGS) entry which is preliminary data.</text>
</comment>
<evidence type="ECO:0000313" key="3">
    <source>
        <dbReference type="Proteomes" id="UP000193467"/>
    </source>
</evidence>
<reference evidence="2 3" key="1">
    <citation type="submission" date="2016-07" db="EMBL/GenBank/DDBJ databases">
        <title>Pervasive Adenine N6-methylation of Active Genes in Fungi.</title>
        <authorList>
            <consortium name="DOE Joint Genome Institute"/>
            <person name="Mondo S.J."/>
            <person name="Dannebaum R.O."/>
            <person name="Kuo R.C."/>
            <person name="Labutti K."/>
            <person name="Haridas S."/>
            <person name="Kuo A."/>
            <person name="Salamov A."/>
            <person name="Ahrendt S.R."/>
            <person name="Lipzen A."/>
            <person name="Sullivan W."/>
            <person name="Andreopoulos W.B."/>
            <person name="Clum A."/>
            <person name="Lindquist E."/>
            <person name="Daum C."/>
            <person name="Ramamoorthy G.K."/>
            <person name="Gryganskyi A."/>
            <person name="Culley D."/>
            <person name="Magnuson J.K."/>
            <person name="James T.Y."/>
            <person name="O'Malley M.A."/>
            <person name="Stajich J.E."/>
            <person name="Spatafora J.W."/>
            <person name="Visel A."/>
            <person name="Grigoriev I.V."/>
        </authorList>
    </citation>
    <scope>NUCLEOTIDE SEQUENCE [LARGE SCALE GENOMIC DNA]</scope>
    <source>
        <strain evidence="2 3">62-1032</strain>
    </source>
</reference>
<feature type="compositionally biased region" description="Polar residues" evidence="1">
    <location>
        <begin position="52"/>
        <end position="71"/>
    </location>
</feature>
<feature type="compositionally biased region" description="Polar residues" evidence="1">
    <location>
        <begin position="282"/>
        <end position="291"/>
    </location>
</feature>